<dbReference type="GO" id="GO:0046872">
    <property type="term" value="F:metal ion binding"/>
    <property type="evidence" value="ECO:0007669"/>
    <property type="project" value="UniProtKB-KW"/>
</dbReference>
<keyword evidence="1" id="KW-0479">Metal-binding</keyword>
<dbReference type="OrthoDB" id="547734at2759"/>
<dbReference type="SUPFAM" id="SSF101478">
    <property type="entry name" value="ADP-ribosylglycohydrolase"/>
    <property type="match status" value="1"/>
</dbReference>
<dbReference type="PANTHER" id="PTHR16222:SF17">
    <property type="entry name" value="SELENOPROTEIN J"/>
    <property type="match status" value="1"/>
</dbReference>
<dbReference type="GO" id="GO:0016787">
    <property type="term" value="F:hydrolase activity"/>
    <property type="evidence" value="ECO:0007669"/>
    <property type="project" value="UniProtKB-KW"/>
</dbReference>
<dbReference type="KEGG" id="csl:COCSUDRAFT_42691"/>
<dbReference type="GeneID" id="17040350"/>
<dbReference type="EMBL" id="AGSI01000010">
    <property type="protein sequence ID" value="EIE22364.1"/>
    <property type="molecule type" value="Genomic_DNA"/>
</dbReference>
<dbReference type="Proteomes" id="UP000007264">
    <property type="component" value="Unassembled WGS sequence"/>
</dbReference>
<protein>
    <submittedName>
        <fullName evidence="2">ADP-ribosylglycohydrolase</fullName>
    </submittedName>
</protein>
<feature type="binding site" evidence="1">
    <location>
        <position position="234"/>
    </location>
    <ligand>
        <name>Mg(2+)</name>
        <dbReference type="ChEBI" id="CHEBI:18420"/>
        <label>1</label>
    </ligand>
</feature>
<evidence type="ECO:0000313" key="2">
    <source>
        <dbReference type="EMBL" id="EIE22364.1"/>
    </source>
</evidence>
<dbReference type="PANTHER" id="PTHR16222">
    <property type="entry name" value="ADP-RIBOSYLGLYCOHYDROLASE"/>
    <property type="match status" value="1"/>
</dbReference>
<gene>
    <name evidence="2" type="ORF">COCSUDRAFT_42691</name>
</gene>
<organism evidence="2 3">
    <name type="scientific">Coccomyxa subellipsoidea (strain C-169)</name>
    <name type="common">Green microalga</name>
    <dbReference type="NCBI Taxonomy" id="574566"/>
    <lineage>
        <taxon>Eukaryota</taxon>
        <taxon>Viridiplantae</taxon>
        <taxon>Chlorophyta</taxon>
        <taxon>core chlorophytes</taxon>
        <taxon>Trebouxiophyceae</taxon>
        <taxon>Trebouxiophyceae incertae sedis</taxon>
        <taxon>Coccomyxaceae</taxon>
        <taxon>Coccomyxa</taxon>
        <taxon>Coccomyxa subellipsoidea</taxon>
    </lineage>
</organism>
<comment type="caution">
    <text evidence="2">The sequence shown here is derived from an EMBL/GenBank/DDBJ whole genome shotgun (WGS) entry which is preliminary data.</text>
</comment>
<evidence type="ECO:0000313" key="3">
    <source>
        <dbReference type="Proteomes" id="UP000007264"/>
    </source>
</evidence>
<keyword evidence="3" id="KW-1185">Reference proteome</keyword>
<sequence length="302" mass="32889">MQKLLHKDDGKSVPPEFHRHLEIEYKAAKGSFSAYAYEVLPLMHTLLSKNHLEAEQFRNDSLAFLSGYRGHSGPLMQEFASKSRRGLKGADAAGDTDHAHSLVKVPLVVARYAGDDELADRLAAVIAVHQANEEATAAALVFSAILERMALHGATMQEAAEWAAGEGSSLERGRGWVREVLEQQQMGAVEGVQHFGSGPKAVSVLQSSLHLALSAGSYVDGVRNNIMAGGDTTSRAHVVGALLAAQHGDSSLPKKWRKKATKFMDVKQMVHVIIVQRTQFVPFFINRDPRQNPDAPRNATLV</sequence>
<feature type="binding site" evidence="1">
    <location>
        <position position="231"/>
    </location>
    <ligand>
        <name>Mg(2+)</name>
        <dbReference type="ChEBI" id="CHEBI:18420"/>
        <label>1</label>
    </ligand>
</feature>
<dbReference type="Pfam" id="PF03747">
    <property type="entry name" value="ADP_ribosyl_GH"/>
    <property type="match status" value="1"/>
</dbReference>
<reference evidence="2 3" key="1">
    <citation type="journal article" date="2012" name="Genome Biol.">
        <title>The genome of the polar eukaryotic microalga coccomyxa subellipsoidea reveals traits of cold adaptation.</title>
        <authorList>
            <person name="Blanc G."/>
            <person name="Agarkova I."/>
            <person name="Grimwood J."/>
            <person name="Kuo A."/>
            <person name="Brueggeman A."/>
            <person name="Dunigan D."/>
            <person name="Gurnon J."/>
            <person name="Ladunga I."/>
            <person name="Lindquist E."/>
            <person name="Lucas S."/>
            <person name="Pangilinan J."/>
            <person name="Proschold T."/>
            <person name="Salamov A."/>
            <person name="Schmutz J."/>
            <person name="Weeks D."/>
            <person name="Yamada T."/>
            <person name="Claverie J.M."/>
            <person name="Grigoriev I."/>
            <person name="Van Etten J."/>
            <person name="Lomsadze A."/>
            <person name="Borodovsky M."/>
        </authorList>
    </citation>
    <scope>NUCLEOTIDE SEQUENCE [LARGE SCALE GENOMIC DNA]</scope>
    <source>
        <strain evidence="2 3">C-169</strain>
    </source>
</reference>
<dbReference type="AlphaFoldDB" id="I0YVE5"/>
<proteinExistence type="predicted"/>
<comment type="cofactor">
    <cofactor evidence="1">
        <name>Mg(2+)</name>
        <dbReference type="ChEBI" id="CHEBI:18420"/>
    </cofactor>
    <text evidence="1">Binds 2 magnesium ions per subunit.</text>
</comment>
<dbReference type="Gene3D" id="1.10.4080.10">
    <property type="entry name" value="ADP-ribosylation/Crystallin J1"/>
    <property type="match status" value="1"/>
</dbReference>
<dbReference type="eggNOG" id="ENOG502QZXR">
    <property type="taxonomic scope" value="Eukaryota"/>
</dbReference>
<dbReference type="InterPro" id="IPR050792">
    <property type="entry name" value="ADP-ribosylglycohydrolase"/>
</dbReference>
<dbReference type="InterPro" id="IPR005502">
    <property type="entry name" value="Ribosyl_crysJ1"/>
</dbReference>
<evidence type="ECO:0000256" key="1">
    <source>
        <dbReference type="PIRSR" id="PIRSR605502-1"/>
    </source>
</evidence>
<name>I0YVE5_COCSC</name>
<accession>I0YVE5</accession>
<keyword evidence="1" id="KW-0460">Magnesium</keyword>
<dbReference type="InterPro" id="IPR036705">
    <property type="entry name" value="Ribosyl_crysJ1_sf"/>
</dbReference>
<dbReference type="RefSeq" id="XP_005646908.1">
    <property type="nucleotide sequence ID" value="XM_005646851.1"/>
</dbReference>